<accession>A0AAE0I208</accession>
<evidence type="ECO:0000256" key="3">
    <source>
        <dbReference type="SAM" id="SignalP"/>
    </source>
</evidence>
<organism evidence="5 6">
    <name type="scientific">Apodospora peruviana</name>
    <dbReference type="NCBI Taxonomy" id="516989"/>
    <lineage>
        <taxon>Eukaryota</taxon>
        <taxon>Fungi</taxon>
        <taxon>Dikarya</taxon>
        <taxon>Ascomycota</taxon>
        <taxon>Pezizomycotina</taxon>
        <taxon>Sordariomycetes</taxon>
        <taxon>Sordariomycetidae</taxon>
        <taxon>Sordariales</taxon>
        <taxon>Lasiosphaeriaceae</taxon>
        <taxon>Apodospora</taxon>
    </lineage>
</organism>
<dbReference type="InterPro" id="IPR006094">
    <property type="entry name" value="Oxid_FAD_bind_N"/>
</dbReference>
<dbReference type="SUPFAM" id="SSF56176">
    <property type="entry name" value="FAD-binding/transporter-associated domain-like"/>
    <property type="match status" value="1"/>
</dbReference>
<dbReference type="InterPro" id="IPR050432">
    <property type="entry name" value="FAD-linked_Oxidoreductases_BP"/>
</dbReference>
<dbReference type="InterPro" id="IPR016169">
    <property type="entry name" value="FAD-bd_PCMH_sub2"/>
</dbReference>
<feature type="domain" description="FAD-binding PCMH-type" evidence="4">
    <location>
        <begin position="150"/>
        <end position="329"/>
    </location>
</feature>
<keyword evidence="3" id="KW-0732">Signal</keyword>
<dbReference type="Pfam" id="PF01565">
    <property type="entry name" value="FAD_binding_4"/>
    <property type="match status" value="1"/>
</dbReference>
<proteinExistence type="inferred from homology"/>
<dbReference type="PANTHER" id="PTHR13878:SF91">
    <property type="entry name" value="FAD BINDING DOMAIN PROTEIN (AFU_ORTHOLOGUE AFUA_6G12070)-RELATED"/>
    <property type="match status" value="1"/>
</dbReference>
<comment type="caution">
    <text evidence="5">The sequence shown here is derived from an EMBL/GenBank/DDBJ whole genome shotgun (WGS) entry which is preliminary data.</text>
</comment>
<dbReference type="InterPro" id="IPR016166">
    <property type="entry name" value="FAD-bd_PCMH"/>
</dbReference>
<dbReference type="EMBL" id="JAUEDM010000005">
    <property type="protein sequence ID" value="KAK3317040.1"/>
    <property type="molecule type" value="Genomic_DNA"/>
</dbReference>
<dbReference type="PROSITE" id="PS51387">
    <property type="entry name" value="FAD_PCMH"/>
    <property type="match status" value="1"/>
</dbReference>
<sequence>MGAQQLLRAAALCIASLAGIANGALDFESVQLQDKDVSAFSAEEFAKGDPPPQSSDKLPLCKAWPGNADWPSAVEWRRFNASLDGALLQPDPPGEVCYQGPDYNAAKCAYLVNNASSNHYYIDDPINVLTQWPEGNTCLPGLNVVGNCTRGGFPYYVVNATTVKHVQATINFARNNNIRLIIKNTGHDFGGRSVGAGSISIWTHHLNAFKFLPSYKRGNYYGPAAHFGSGLEQYELFNQMFLNNVTMVGAGFRTIGANGGWFASGGHGNLASLYGLGADQALEIHAVTADGRYVVANEDQNSDLFFAFRGGGPSTYGVVTSVIVKAYPPITTVQSYLSIACNPPPDTNARATLAPLSNVTNYVNDTSRFWDALQIYFKYKQTIVDAHGVDWDYLYPLGNNRTSYSFRVRTTFPNVTTTQAIALLQPLYTQFAAHGFNFTLNTEEMVPQPYAGTSVTNPATLSSLGLTQTRYRSRLLPRKNWASDTVFNQTFAAIRNSVENGQYTLHGLGYGPSNEVAGYPGRTGAVNPAWREAVLHIALVTSQPIGLTAAQARDEESRIQGYFQAWKDVSPGAGAYMNEGDPGEANWQQSFYGSHYPKLAAIKKKRDPWGVFWATTTPGSEAWEVKSVDGYPHSQNGRLCRTGVKRI</sequence>
<name>A0AAE0I208_9PEZI</name>
<evidence type="ECO:0000256" key="1">
    <source>
        <dbReference type="ARBA" id="ARBA00005466"/>
    </source>
</evidence>
<dbReference type="GO" id="GO:0016491">
    <property type="term" value="F:oxidoreductase activity"/>
    <property type="evidence" value="ECO:0007669"/>
    <property type="project" value="UniProtKB-KW"/>
</dbReference>
<keyword evidence="2" id="KW-0560">Oxidoreductase</keyword>
<dbReference type="GO" id="GO:0071949">
    <property type="term" value="F:FAD binding"/>
    <property type="evidence" value="ECO:0007669"/>
    <property type="project" value="InterPro"/>
</dbReference>
<feature type="signal peptide" evidence="3">
    <location>
        <begin position="1"/>
        <end position="23"/>
    </location>
</feature>
<comment type="similarity">
    <text evidence="1">Belongs to the oxygen-dependent FAD-linked oxidoreductase family.</text>
</comment>
<dbReference type="InterPro" id="IPR012951">
    <property type="entry name" value="BBE"/>
</dbReference>
<reference evidence="5" key="2">
    <citation type="submission" date="2023-06" db="EMBL/GenBank/DDBJ databases">
        <authorList>
            <consortium name="Lawrence Berkeley National Laboratory"/>
            <person name="Haridas S."/>
            <person name="Hensen N."/>
            <person name="Bonometti L."/>
            <person name="Westerberg I."/>
            <person name="Brannstrom I.O."/>
            <person name="Guillou S."/>
            <person name="Cros-Aarteil S."/>
            <person name="Calhoun S."/>
            <person name="Kuo A."/>
            <person name="Mondo S."/>
            <person name="Pangilinan J."/>
            <person name="Riley R."/>
            <person name="Labutti K."/>
            <person name="Andreopoulos B."/>
            <person name="Lipzen A."/>
            <person name="Chen C."/>
            <person name="Yanf M."/>
            <person name="Daum C."/>
            <person name="Ng V."/>
            <person name="Clum A."/>
            <person name="Steindorff A."/>
            <person name="Ohm R."/>
            <person name="Martin F."/>
            <person name="Silar P."/>
            <person name="Natvig D."/>
            <person name="Lalanne C."/>
            <person name="Gautier V."/>
            <person name="Ament-Velasquez S.L."/>
            <person name="Kruys A."/>
            <person name="Hutchinson M.I."/>
            <person name="Powell A.J."/>
            <person name="Barry K."/>
            <person name="Miller A.N."/>
            <person name="Grigoriev I.V."/>
            <person name="Debuchy R."/>
            <person name="Gladieux P."/>
            <person name="Thoren M.H."/>
            <person name="Johannesson H."/>
        </authorList>
    </citation>
    <scope>NUCLEOTIDE SEQUENCE</scope>
    <source>
        <strain evidence="5">CBS 118394</strain>
    </source>
</reference>
<dbReference type="InterPro" id="IPR036318">
    <property type="entry name" value="FAD-bd_PCMH-like_sf"/>
</dbReference>
<reference evidence="5" key="1">
    <citation type="journal article" date="2023" name="Mol. Phylogenet. Evol.">
        <title>Genome-scale phylogeny and comparative genomics of the fungal order Sordariales.</title>
        <authorList>
            <person name="Hensen N."/>
            <person name="Bonometti L."/>
            <person name="Westerberg I."/>
            <person name="Brannstrom I.O."/>
            <person name="Guillou S."/>
            <person name="Cros-Aarteil S."/>
            <person name="Calhoun S."/>
            <person name="Haridas S."/>
            <person name="Kuo A."/>
            <person name="Mondo S."/>
            <person name="Pangilinan J."/>
            <person name="Riley R."/>
            <person name="LaButti K."/>
            <person name="Andreopoulos B."/>
            <person name="Lipzen A."/>
            <person name="Chen C."/>
            <person name="Yan M."/>
            <person name="Daum C."/>
            <person name="Ng V."/>
            <person name="Clum A."/>
            <person name="Steindorff A."/>
            <person name="Ohm R.A."/>
            <person name="Martin F."/>
            <person name="Silar P."/>
            <person name="Natvig D.O."/>
            <person name="Lalanne C."/>
            <person name="Gautier V."/>
            <person name="Ament-Velasquez S.L."/>
            <person name="Kruys A."/>
            <person name="Hutchinson M.I."/>
            <person name="Powell A.J."/>
            <person name="Barry K."/>
            <person name="Miller A.N."/>
            <person name="Grigoriev I.V."/>
            <person name="Debuchy R."/>
            <person name="Gladieux P."/>
            <person name="Hiltunen Thoren M."/>
            <person name="Johannesson H."/>
        </authorList>
    </citation>
    <scope>NUCLEOTIDE SEQUENCE</scope>
    <source>
        <strain evidence="5">CBS 118394</strain>
    </source>
</reference>
<dbReference type="AlphaFoldDB" id="A0AAE0I208"/>
<evidence type="ECO:0000313" key="6">
    <source>
        <dbReference type="Proteomes" id="UP001283341"/>
    </source>
</evidence>
<feature type="chain" id="PRO_5041941175" description="FAD-binding PCMH-type domain-containing protein" evidence="3">
    <location>
        <begin position="24"/>
        <end position="647"/>
    </location>
</feature>
<dbReference type="Gene3D" id="3.30.465.10">
    <property type="match status" value="2"/>
</dbReference>
<keyword evidence="6" id="KW-1185">Reference proteome</keyword>
<evidence type="ECO:0000256" key="2">
    <source>
        <dbReference type="ARBA" id="ARBA00023002"/>
    </source>
</evidence>
<protein>
    <recommendedName>
        <fullName evidence="4">FAD-binding PCMH-type domain-containing protein</fullName>
    </recommendedName>
</protein>
<dbReference type="PANTHER" id="PTHR13878">
    <property type="entry name" value="GULONOLACTONE OXIDASE"/>
    <property type="match status" value="1"/>
</dbReference>
<gene>
    <name evidence="5" type="ORF">B0H66DRAFT_535273</name>
</gene>
<dbReference type="Proteomes" id="UP001283341">
    <property type="component" value="Unassembled WGS sequence"/>
</dbReference>
<dbReference type="Pfam" id="PF08031">
    <property type="entry name" value="BBE"/>
    <property type="match status" value="1"/>
</dbReference>
<evidence type="ECO:0000313" key="5">
    <source>
        <dbReference type="EMBL" id="KAK3317040.1"/>
    </source>
</evidence>
<evidence type="ECO:0000259" key="4">
    <source>
        <dbReference type="PROSITE" id="PS51387"/>
    </source>
</evidence>